<evidence type="ECO:0000259" key="8">
    <source>
        <dbReference type="PROSITE" id="PS51677"/>
    </source>
</evidence>
<organism evidence="9 10">
    <name type="scientific">Aspergillus luchuensis (strain CBS 106.47)</name>
    <dbReference type="NCBI Taxonomy" id="1137211"/>
    <lineage>
        <taxon>Eukaryota</taxon>
        <taxon>Fungi</taxon>
        <taxon>Dikarya</taxon>
        <taxon>Ascomycota</taxon>
        <taxon>Pezizomycotina</taxon>
        <taxon>Eurotiomycetes</taxon>
        <taxon>Eurotiomycetidae</taxon>
        <taxon>Eurotiales</taxon>
        <taxon>Aspergillaceae</taxon>
        <taxon>Aspergillus</taxon>
        <taxon>Aspergillus subgen. Circumdati</taxon>
    </lineage>
</organism>
<dbReference type="VEuPathDB" id="FungiDB:ASPFODRAFT_205845"/>
<evidence type="ECO:0000313" key="9">
    <source>
        <dbReference type="EMBL" id="OJZ88742.1"/>
    </source>
</evidence>
<dbReference type="Proteomes" id="UP000184063">
    <property type="component" value="Unassembled WGS sequence"/>
</dbReference>
<dbReference type="Pfam" id="PF01522">
    <property type="entry name" value="Polysacc_deac_1"/>
    <property type="match status" value="1"/>
</dbReference>
<comment type="cofactor">
    <cofactor evidence="1">
        <name>Co(2+)</name>
        <dbReference type="ChEBI" id="CHEBI:48828"/>
    </cofactor>
</comment>
<keyword evidence="3 7" id="KW-0732">Signal</keyword>
<evidence type="ECO:0000313" key="10">
    <source>
        <dbReference type="Proteomes" id="UP000184063"/>
    </source>
</evidence>
<evidence type="ECO:0000256" key="5">
    <source>
        <dbReference type="ARBA" id="ARBA00023277"/>
    </source>
</evidence>
<evidence type="ECO:0000256" key="4">
    <source>
        <dbReference type="ARBA" id="ARBA00022801"/>
    </source>
</evidence>
<dbReference type="GO" id="GO:0046872">
    <property type="term" value="F:metal ion binding"/>
    <property type="evidence" value="ECO:0007669"/>
    <property type="project" value="UniProtKB-KW"/>
</dbReference>
<dbReference type="PANTHER" id="PTHR46471:SF2">
    <property type="entry name" value="CHITIN DEACETYLASE-RELATED"/>
    <property type="match status" value="1"/>
</dbReference>
<keyword evidence="2" id="KW-0479">Metal-binding</keyword>
<protein>
    <submittedName>
        <fullName evidence="9">Carbohydrate esterase family 4 protein</fullName>
    </submittedName>
</protein>
<proteinExistence type="predicted"/>
<evidence type="ECO:0000256" key="1">
    <source>
        <dbReference type="ARBA" id="ARBA00001941"/>
    </source>
</evidence>
<dbReference type="AlphaFoldDB" id="A0A1M3TQA5"/>
<dbReference type="OrthoDB" id="2125469at2759"/>
<sequence length="276" mass="30776">MIATGISSLLTLGALAGLSVTTRAHQVSPRSQSVGASSLPYDKTAILSCTVEDTFALAFDDGPYAYTQDLLDILDKYDAKATFFVNGRNRGNIEDYAPLLQREIEAGHQIGSHTWDHKLRLVEGSEADIRREMDTLDDKLCELIQRSPTYMRPPYLAYDDNVLEILQDYHVIVTDLIIGDTEEHATAKGTFKRFKNGVEEGHSILLAHDPVQMTVEELTEMMLQHLQDNGIKAVTVGECLGDDDPESWYRACDDSMPSSRLKNQAEAGEDYIKTFL</sequence>
<feature type="chain" id="PRO_5012612274" evidence="7">
    <location>
        <begin position="25"/>
        <end position="276"/>
    </location>
</feature>
<evidence type="ECO:0000256" key="3">
    <source>
        <dbReference type="ARBA" id="ARBA00022729"/>
    </source>
</evidence>
<dbReference type="InterPro" id="IPR002509">
    <property type="entry name" value="NODB_dom"/>
</dbReference>
<keyword evidence="4" id="KW-0378">Hydrolase</keyword>
<dbReference type="PROSITE" id="PS51677">
    <property type="entry name" value="NODB"/>
    <property type="match status" value="1"/>
</dbReference>
<accession>A0A1M3TQA5</accession>
<gene>
    <name evidence="9" type="ORF">ASPFODRAFT_205845</name>
</gene>
<dbReference type="EMBL" id="KV878239">
    <property type="protein sequence ID" value="OJZ88742.1"/>
    <property type="molecule type" value="Genomic_DNA"/>
</dbReference>
<dbReference type="Gene3D" id="3.20.20.370">
    <property type="entry name" value="Glycoside hydrolase/deacetylase"/>
    <property type="match status" value="1"/>
</dbReference>
<name>A0A1M3TQA5_ASPLC</name>
<dbReference type="InterPro" id="IPR011330">
    <property type="entry name" value="Glyco_hydro/deAcase_b/a-brl"/>
</dbReference>
<keyword evidence="6" id="KW-0170">Cobalt</keyword>
<dbReference type="GO" id="GO:0016810">
    <property type="term" value="F:hydrolase activity, acting on carbon-nitrogen (but not peptide) bonds"/>
    <property type="evidence" value="ECO:0007669"/>
    <property type="project" value="InterPro"/>
</dbReference>
<evidence type="ECO:0000256" key="7">
    <source>
        <dbReference type="SAM" id="SignalP"/>
    </source>
</evidence>
<dbReference type="SUPFAM" id="SSF88713">
    <property type="entry name" value="Glycoside hydrolase/deacetylase"/>
    <property type="match status" value="1"/>
</dbReference>
<feature type="domain" description="NodB homology" evidence="8">
    <location>
        <begin position="53"/>
        <end position="234"/>
    </location>
</feature>
<dbReference type="GO" id="GO:0005975">
    <property type="term" value="P:carbohydrate metabolic process"/>
    <property type="evidence" value="ECO:0007669"/>
    <property type="project" value="InterPro"/>
</dbReference>
<feature type="signal peptide" evidence="7">
    <location>
        <begin position="1"/>
        <end position="24"/>
    </location>
</feature>
<evidence type="ECO:0000256" key="6">
    <source>
        <dbReference type="ARBA" id="ARBA00023285"/>
    </source>
</evidence>
<dbReference type="PANTHER" id="PTHR46471">
    <property type="entry name" value="CHITIN DEACETYLASE"/>
    <property type="match status" value="1"/>
</dbReference>
<keyword evidence="5" id="KW-0119">Carbohydrate metabolism</keyword>
<evidence type="ECO:0000256" key="2">
    <source>
        <dbReference type="ARBA" id="ARBA00022723"/>
    </source>
</evidence>
<reference evidence="10" key="1">
    <citation type="journal article" date="2017" name="Genome Biol.">
        <title>Comparative genomics reveals high biological diversity and specific adaptations in the industrially and medically important fungal genus Aspergillus.</title>
        <authorList>
            <person name="de Vries R.P."/>
            <person name="Riley R."/>
            <person name="Wiebenga A."/>
            <person name="Aguilar-Osorio G."/>
            <person name="Amillis S."/>
            <person name="Uchima C.A."/>
            <person name="Anderluh G."/>
            <person name="Asadollahi M."/>
            <person name="Askin M."/>
            <person name="Barry K."/>
            <person name="Battaglia E."/>
            <person name="Bayram O."/>
            <person name="Benocci T."/>
            <person name="Braus-Stromeyer S.A."/>
            <person name="Caldana C."/>
            <person name="Canovas D."/>
            <person name="Cerqueira G.C."/>
            <person name="Chen F."/>
            <person name="Chen W."/>
            <person name="Choi C."/>
            <person name="Clum A."/>
            <person name="Dos Santos R.A."/>
            <person name="Damasio A.R."/>
            <person name="Diallinas G."/>
            <person name="Emri T."/>
            <person name="Fekete E."/>
            <person name="Flipphi M."/>
            <person name="Freyberg S."/>
            <person name="Gallo A."/>
            <person name="Gournas C."/>
            <person name="Habgood R."/>
            <person name="Hainaut M."/>
            <person name="Harispe M.L."/>
            <person name="Henrissat B."/>
            <person name="Hilden K.S."/>
            <person name="Hope R."/>
            <person name="Hossain A."/>
            <person name="Karabika E."/>
            <person name="Karaffa L."/>
            <person name="Karanyi Z."/>
            <person name="Krasevec N."/>
            <person name="Kuo A."/>
            <person name="Kusch H."/>
            <person name="LaButti K."/>
            <person name="Lagendijk E.L."/>
            <person name="Lapidus A."/>
            <person name="Levasseur A."/>
            <person name="Lindquist E."/>
            <person name="Lipzen A."/>
            <person name="Logrieco A.F."/>
            <person name="MacCabe A."/>
            <person name="Maekelae M.R."/>
            <person name="Malavazi I."/>
            <person name="Melin P."/>
            <person name="Meyer V."/>
            <person name="Mielnichuk N."/>
            <person name="Miskei M."/>
            <person name="Molnar A.P."/>
            <person name="Mule G."/>
            <person name="Ngan C.Y."/>
            <person name="Orejas M."/>
            <person name="Orosz E."/>
            <person name="Ouedraogo J.P."/>
            <person name="Overkamp K.M."/>
            <person name="Park H.-S."/>
            <person name="Perrone G."/>
            <person name="Piumi F."/>
            <person name="Punt P.J."/>
            <person name="Ram A.F."/>
            <person name="Ramon A."/>
            <person name="Rauscher S."/>
            <person name="Record E."/>
            <person name="Riano-Pachon D.M."/>
            <person name="Robert V."/>
            <person name="Roehrig J."/>
            <person name="Ruller R."/>
            <person name="Salamov A."/>
            <person name="Salih N.S."/>
            <person name="Samson R.A."/>
            <person name="Sandor E."/>
            <person name="Sanguinetti M."/>
            <person name="Schuetze T."/>
            <person name="Sepcic K."/>
            <person name="Shelest E."/>
            <person name="Sherlock G."/>
            <person name="Sophianopoulou V."/>
            <person name="Squina F.M."/>
            <person name="Sun H."/>
            <person name="Susca A."/>
            <person name="Todd R.B."/>
            <person name="Tsang A."/>
            <person name="Unkles S.E."/>
            <person name="van de Wiele N."/>
            <person name="van Rossen-Uffink D."/>
            <person name="Oliveira J.V."/>
            <person name="Vesth T.C."/>
            <person name="Visser J."/>
            <person name="Yu J.-H."/>
            <person name="Zhou M."/>
            <person name="Andersen M.R."/>
            <person name="Archer D.B."/>
            <person name="Baker S.E."/>
            <person name="Benoit I."/>
            <person name="Brakhage A.A."/>
            <person name="Braus G.H."/>
            <person name="Fischer R."/>
            <person name="Frisvad J.C."/>
            <person name="Goldman G.H."/>
            <person name="Houbraken J."/>
            <person name="Oakley B."/>
            <person name="Pocsi I."/>
            <person name="Scazzocchio C."/>
            <person name="Seiboth B."/>
            <person name="vanKuyk P.A."/>
            <person name="Wortman J."/>
            <person name="Dyer P.S."/>
            <person name="Grigoriev I.V."/>
        </authorList>
    </citation>
    <scope>NUCLEOTIDE SEQUENCE [LARGE SCALE GENOMIC DNA]</scope>
    <source>
        <strain evidence="10">CBS 106.47</strain>
    </source>
</reference>